<keyword evidence="4" id="KW-1185">Reference proteome</keyword>
<evidence type="ECO:0000313" key="4">
    <source>
        <dbReference type="Proteomes" id="UP000215914"/>
    </source>
</evidence>
<organism evidence="3 4">
    <name type="scientific">Helianthus annuus</name>
    <name type="common">Common sunflower</name>
    <dbReference type="NCBI Taxonomy" id="4232"/>
    <lineage>
        <taxon>Eukaryota</taxon>
        <taxon>Viridiplantae</taxon>
        <taxon>Streptophyta</taxon>
        <taxon>Embryophyta</taxon>
        <taxon>Tracheophyta</taxon>
        <taxon>Spermatophyta</taxon>
        <taxon>Magnoliopsida</taxon>
        <taxon>eudicotyledons</taxon>
        <taxon>Gunneridae</taxon>
        <taxon>Pentapetalae</taxon>
        <taxon>asterids</taxon>
        <taxon>campanulids</taxon>
        <taxon>Asterales</taxon>
        <taxon>Asteraceae</taxon>
        <taxon>Asteroideae</taxon>
        <taxon>Heliantheae alliance</taxon>
        <taxon>Heliantheae</taxon>
        <taxon>Helianthus</taxon>
    </lineage>
</organism>
<accession>A0A251TL27</accession>
<keyword evidence="1" id="KW-0732">Signal</keyword>
<sequence>MSSIKFFVAIFIIFTIAGSMMVIGEACEESFNVFPCVVESCNRYCKIRRGLHAEGRCTAKTTCTCIYPC</sequence>
<dbReference type="EMBL" id="CM007899">
    <property type="protein sequence ID" value="OTG11780.1"/>
    <property type="molecule type" value="Genomic_DNA"/>
</dbReference>
<dbReference type="EMBL" id="MNCJ02000325">
    <property type="protein sequence ID" value="KAF5787169.1"/>
    <property type="molecule type" value="Genomic_DNA"/>
</dbReference>
<feature type="signal peptide" evidence="1">
    <location>
        <begin position="1"/>
        <end position="26"/>
    </location>
</feature>
<evidence type="ECO:0000313" key="2">
    <source>
        <dbReference type="EMBL" id="KAF5787169.1"/>
    </source>
</evidence>
<evidence type="ECO:0000313" key="3">
    <source>
        <dbReference type="EMBL" id="OTG11780.1"/>
    </source>
</evidence>
<dbReference type="Proteomes" id="UP000215914">
    <property type="component" value="Chromosome 10"/>
</dbReference>
<feature type="chain" id="PRO_5012468143" evidence="1">
    <location>
        <begin position="27"/>
        <end position="69"/>
    </location>
</feature>
<protein>
    <submittedName>
        <fullName evidence="3">Uncharacterized protein</fullName>
    </submittedName>
</protein>
<dbReference type="AlphaFoldDB" id="A0A251TL27"/>
<reference evidence="2 4" key="1">
    <citation type="journal article" date="2017" name="Nature">
        <title>The sunflower genome provides insights into oil metabolism, flowering and Asterid evolution.</title>
        <authorList>
            <person name="Badouin H."/>
            <person name="Gouzy J."/>
            <person name="Grassa C.J."/>
            <person name="Murat F."/>
            <person name="Staton S.E."/>
            <person name="Cottret L."/>
            <person name="Lelandais-Briere C."/>
            <person name="Owens G.L."/>
            <person name="Carrere S."/>
            <person name="Mayjonade B."/>
            <person name="Legrand L."/>
            <person name="Gill N."/>
            <person name="Kane N.C."/>
            <person name="Bowers J.E."/>
            <person name="Hubner S."/>
            <person name="Bellec A."/>
            <person name="Berard A."/>
            <person name="Berges H."/>
            <person name="Blanchet N."/>
            <person name="Boniface M.C."/>
            <person name="Brunel D."/>
            <person name="Catrice O."/>
            <person name="Chaidir N."/>
            <person name="Claudel C."/>
            <person name="Donnadieu C."/>
            <person name="Faraut T."/>
            <person name="Fievet G."/>
            <person name="Helmstetter N."/>
            <person name="King M."/>
            <person name="Knapp S.J."/>
            <person name="Lai Z."/>
            <person name="Le Paslier M.C."/>
            <person name="Lippi Y."/>
            <person name="Lorenzon L."/>
            <person name="Mandel J.R."/>
            <person name="Marage G."/>
            <person name="Marchand G."/>
            <person name="Marquand E."/>
            <person name="Bret-Mestries E."/>
            <person name="Morien E."/>
            <person name="Nambeesan S."/>
            <person name="Nguyen T."/>
            <person name="Pegot-Espagnet P."/>
            <person name="Pouilly N."/>
            <person name="Raftis F."/>
            <person name="Sallet E."/>
            <person name="Schiex T."/>
            <person name="Thomas J."/>
            <person name="Vandecasteele C."/>
            <person name="Vares D."/>
            <person name="Vear F."/>
            <person name="Vautrin S."/>
            <person name="Crespi M."/>
            <person name="Mangin B."/>
            <person name="Burke J.M."/>
            <person name="Salse J."/>
            <person name="Munos S."/>
            <person name="Vincourt P."/>
            <person name="Rieseberg L.H."/>
            <person name="Langlade N.B."/>
        </authorList>
    </citation>
    <scope>NUCLEOTIDE SEQUENCE [LARGE SCALE GENOMIC DNA]</scope>
    <source>
        <strain evidence="4">cv. SF193</strain>
        <tissue evidence="2">Leaves</tissue>
    </source>
</reference>
<dbReference type="InParanoid" id="A0A251TL27"/>
<name>A0A251TL27_HELAN</name>
<reference evidence="2" key="3">
    <citation type="submission" date="2020-06" db="EMBL/GenBank/DDBJ databases">
        <title>Helianthus annuus Genome sequencing and assembly Release 2.</title>
        <authorList>
            <person name="Gouzy J."/>
            <person name="Langlade N."/>
            <person name="Munos S."/>
        </authorList>
    </citation>
    <scope>NUCLEOTIDE SEQUENCE</scope>
    <source>
        <tissue evidence="2">Leaves</tissue>
    </source>
</reference>
<proteinExistence type="predicted"/>
<dbReference type="Gramene" id="mRNA:HanXRQr2_Chr10g0449781">
    <property type="protein sequence ID" value="mRNA:HanXRQr2_Chr10g0449781"/>
    <property type="gene ID" value="HanXRQr2_Chr10g0449781"/>
</dbReference>
<evidence type="ECO:0000256" key="1">
    <source>
        <dbReference type="SAM" id="SignalP"/>
    </source>
</evidence>
<gene>
    <name evidence="3" type="ORF">HannXRQ_Chr10g0302561</name>
    <name evidence="2" type="ORF">HanXRQr2_Chr10g0449781</name>
</gene>
<reference evidence="3" key="2">
    <citation type="submission" date="2017-02" db="EMBL/GenBank/DDBJ databases">
        <title>Sunflower complete genome.</title>
        <authorList>
            <person name="Langlade N."/>
            <person name="Munos S."/>
        </authorList>
    </citation>
    <scope>NUCLEOTIDE SEQUENCE [LARGE SCALE GENOMIC DNA]</scope>
    <source>
        <tissue evidence="3">Leaves</tissue>
    </source>
</reference>